<evidence type="ECO:0000313" key="2">
    <source>
        <dbReference type="Proteomes" id="UP000660668"/>
    </source>
</evidence>
<protein>
    <submittedName>
        <fullName evidence="1">Antitoxin</fullName>
    </submittedName>
</protein>
<dbReference type="AlphaFoldDB" id="A0A930VTS5"/>
<name>A0A930VTS5_9ACTN</name>
<dbReference type="RefSeq" id="WP_194698671.1">
    <property type="nucleotide sequence ID" value="NZ_JADKPO010000059.1"/>
</dbReference>
<proteinExistence type="predicted"/>
<evidence type="ECO:0000313" key="1">
    <source>
        <dbReference type="EMBL" id="MBF4770527.1"/>
    </source>
</evidence>
<dbReference type="EMBL" id="JADKPO010000059">
    <property type="protein sequence ID" value="MBF4770527.1"/>
    <property type="molecule type" value="Genomic_DNA"/>
</dbReference>
<reference evidence="1" key="1">
    <citation type="submission" date="2020-11" db="EMBL/GenBank/DDBJ databases">
        <title>Nocardioides cynanchi sp. nov., isolated from soil of rhizosphere of Cynanchum wilfordii.</title>
        <authorList>
            <person name="Lee J.-S."/>
            <person name="Suh M.K."/>
            <person name="Kim J.-S."/>
        </authorList>
    </citation>
    <scope>NUCLEOTIDE SEQUENCE</scope>
    <source>
        <strain evidence="1">KCTC 19276</strain>
    </source>
</reference>
<keyword evidence="2" id="KW-1185">Reference proteome</keyword>
<accession>A0A930VTS5</accession>
<comment type="caution">
    <text evidence="1">The sequence shown here is derived from an EMBL/GenBank/DDBJ whole genome shotgun (WGS) entry which is preliminary data.</text>
</comment>
<sequence length="82" mass="8923">MRTTVNIDDRLLEWAKEVAKERAVTLGDLVDEALQRLLMTPHPEEGPELPVFPGGGEVLPGVDLTSNRSMFEALDDPAGGHT</sequence>
<dbReference type="Proteomes" id="UP000660668">
    <property type="component" value="Unassembled WGS sequence"/>
</dbReference>
<organism evidence="1 2">
    <name type="scientific">Nocardioides agariphilus</name>
    <dbReference type="NCBI Taxonomy" id="433664"/>
    <lineage>
        <taxon>Bacteria</taxon>
        <taxon>Bacillati</taxon>
        <taxon>Actinomycetota</taxon>
        <taxon>Actinomycetes</taxon>
        <taxon>Propionibacteriales</taxon>
        <taxon>Nocardioidaceae</taxon>
        <taxon>Nocardioides</taxon>
    </lineage>
</organism>
<gene>
    <name evidence="1" type="ORF">ISU10_22380</name>
</gene>